<comment type="similarity">
    <text evidence="6">Belongs to the peptidase M24A family. Methionine aminopeptidase type 1 subfamily.</text>
</comment>
<keyword evidence="2 6" id="KW-0031">Aminopeptidase</keyword>
<dbReference type="RefSeq" id="WP_105354650.1">
    <property type="nucleotide sequence ID" value="NZ_PUIB01000014.1"/>
</dbReference>
<dbReference type="Proteomes" id="UP000239388">
    <property type="component" value="Unassembled WGS sequence"/>
</dbReference>
<comment type="function">
    <text evidence="1 6">Removes the N-terminal methionine from nascent proteins. The N-terminal methionine is often cleaved when the second residue in the primary sequence is small and uncharged (Met-Ala-, Cys, Gly, Pro, Ser, Thr, or Val). Requires deformylation of the N(alpha)-formylated initiator methionine before it can be hydrolyzed.</text>
</comment>
<comment type="caution">
    <text evidence="9">The sequence shown here is derived from an EMBL/GenBank/DDBJ whole genome shotgun (WGS) entry which is preliminary data.</text>
</comment>
<dbReference type="GO" id="GO:0004239">
    <property type="term" value="F:initiator methionyl aminopeptidase activity"/>
    <property type="evidence" value="ECO:0007669"/>
    <property type="project" value="UniProtKB-UniRule"/>
</dbReference>
<evidence type="ECO:0000256" key="3">
    <source>
        <dbReference type="ARBA" id="ARBA00022670"/>
    </source>
</evidence>
<dbReference type="OrthoDB" id="9802055at2"/>
<feature type="binding site" evidence="6">
    <location>
        <position position="241"/>
    </location>
    <ligand>
        <name>a divalent metal cation</name>
        <dbReference type="ChEBI" id="CHEBI:60240"/>
        <label>2</label>
        <note>catalytic</note>
    </ligand>
</feature>
<feature type="domain" description="Peptidase M24" evidence="8">
    <location>
        <begin position="14"/>
        <end position="247"/>
    </location>
</feature>
<sequence length="259" mass="27654">MPPITLKSAREIALMRKAGLVVWEAHQAAAALVKPGVTTAAIDAAIENVFAQHDAISLFKGYPGEIPFPAVTCVSVNEEVVHGMPGSRQLVDGDIVSLDTGCKVGGWCGDAAVTHPVGTVSPQAAKLLEVTQGALQIAIEQLPKKRRWSEVALEMQEYVEAADFSVVTEFVGHGIGREMHEAPQVPNYYSKRFAKDGDFPLRTGLVLAVEPMVNAGKREAKITKDHWTVVTCDGSLSAHVEHTLALTSDGVEILTGPPT</sequence>
<dbReference type="PROSITE" id="PS00680">
    <property type="entry name" value="MAP_1"/>
    <property type="match status" value="1"/>
</dbReference>
<dbReference type="InterPro" id="IPR001714">
    <property type="entry name" value="Pept_M24_MAP"/>
</dbReference>
<evidence type="ECO:0000256" key="1">
    <source>
        <dbReference type="ARBA" id="ARBA00002521"/>
    </source>
</evidence>
<feature type="binding site" evidence="6">
    <location>
        <position position="210"/>
    </location>
    <ligand>
        <name>a divalent metal cation</name>
        <dbReference type="ChEBI" id="CHEBI:60240"/>
        <label>2</label>
        <note>catalytic</note>
    </ligand>
</feature>
<dbReference type="GO" id="GO:0070006">
    <property type="term" value="F:metalloaminopeptidase activity"/>
    <property type="evidence" value="ECO:0007669"/>
    <property type="project" value="UniProtKB-UniRule"/>
</dbReference>
<gene>
    <name evidence="6 9" type="primary">map</name>
    <name evidence="9" type="ORF">C5Y98_12945</name>
</gene>
<dbReference type="EMBL" id="PUIB01000014">
    <property type="protein sequence ID" value="PQO35547.1"/>
    <property type="molecule type" value="Genomic_DNA"/>
</dbReference>
<feature type="binding site" evidence="6">
    <location>
        <position position="110"/>
    </location>
    <ligand>
        <name>a divalent metal cation</name>
        <dbReference type="ChEBI" id="CHEBI:60240"/>
        <label>2</label>
        <note>catalytic</note>
    </ligand>
</feature>
<accession>A0A2S8FTP9</accession>
<name>A0A2S8FTP9_9BACT</name>
<dbReference type="NCBIfam" id="TIGR00500">
    <property type="entry name" value="met_pdase_I"/>
    <property type="match status" value="1"/>
</dbReference>
<keyword evidence="4 6" id="KW-0479">Metal-binding</keyword>
<dbReference type="HAMAP" id="MF_01974">
    <property type="entry name" value="MetAP_1"/>
    <property type="match status" value="1"/>
</dbReference>
<dbReference type="EC" id="3.4.11.18" evidence="6 7"/>
<feature type="binding site" evidence="6">
    <location>
        <position position="110"/>
    </location>
    <ligand>
        <name>a divalent metal cation</name>
        <dbReference type="ChEBI" id="CHEBI:60240"/>
        <label>1</label>
    </ligand>
</feature>
<dbReference type="InterPro" id="IPR000994">
    <property type="entry name" value="Pept_M24"/>
</dbReference>
<dbReference type="Pfam" id="PF00557">
    <property type="entry name" value="Peptidase_M24"/>
    <property type="match status" value="1"/>
</dbReference>
<evidence type="ECO:0000313" key="9">
    <source>
        <dbReference type="EMBL" id="PQO35547.1"/>
    </source>
</evidence>
<evidence type="ECO:0000256" key="6">
    <source>
        <dbReference type="HAMAP-Rule" id="MF_01974"/>
    </source>
</evidence>
<organism evidence="9 10">
    <name type="scientific">Blastopirellula marina</name>
    <dbReference type="NCBI Taxonomy" id="124"/>
    <lineage>
        <taxon>Bacteria</taxon>
        <taxon>Pseudomonadati</taxon>
        <taxon>Planctomycetota</taxon>
        <taxon>Planctomycetia</taxon>
        <taxon>Pirellulales</taxon>
        <taxon>Pirellulaceae</taxon>
        <taxon>Blastopirellula</taxon>
    </lineage>
</organism>
<feature type="binding site" evidence="6">
    <location>
        <position position="173"/>
    </location>
    <ligand>
        <name>a divalent metal cation</name>
        <dbReference type="ChEBI" id="CHEBI:60240"/>
        <label>2</label>
        <note>catalytic</note>
    </ligand>
</feature>
<reference evidence="9 10" key="1">
    <citation type="submission" date="2018-02" db="EMBL/GenBank/DDBJ databases">
        <title>Comparative genomes isolates from brazilian mangrove.</title>
        <authorList>
            <person name="Araujo J.E."/>
            <person name="Taketani R.G."/>
            <person name="Silva M.C.P."/>
            <person name="Loureco M.V."/>
            <person name="Andreote F.D."/>
        </authorList>
    </citation>
    <scope>NUCLEOTIDE SEQUENCE [LARGE SCALE GENOMIC DNA]</scope>
    <source>
        <strain evidence="9 10">NAP PRIS-MGV</strain>
    </source>
</reference>
<feature type="binding site" evidence="6">
    <location>
        <position position="241"/>
    </location>
    <ligand>
        <name>a divalent metal cation</name>
        <dbReference type="ChEBI" id="CHEBI:60240"/>
        <label>1</label>
    </ligand>
</feature>
<evidence type="ECO:0000256" key="7">
    <source>
        <dbReference type="RuleBase" id="RU003653"/>
    </source>
</evidence>
<evidence type="ECO:0000256" key="4">
    <source>
        <dbReference type="ARBA" id="ARBA00022723"/>
    </source>
</evidence>
<dbReference type="GO" id="GO:0046872">
    <property type="term" value="F:metal ion binding"/>
    <property type="evidence" value="ECO:0007669"/>
    <property type="project" value="UniProtKB-UniRule"/>
</dbReference>
<dbReference type="PANTHER" id="PTHR43330">
    <property type="entry name" value="METHIONINE AMINOPEPTIDASE"/>
    <property type="match status" value="1"/>
</dbReference>
<evidence type="ECO:0000259" key="8">
    <source>
        <dbReference type="Pfam" id="PF00557"/>
    </source>
</evidence>
<evidence type="ECO:0000256" key="2">
    <source>
        <dbReference type="ARBA" id="ARBA00022438"/>
    </source>
</evidence>
<dbReference type="GO" id="GO:0006508">
    <property type="term" value="P:proteolysis"/>
    <property type="evidence" value="ECO:0007669"/>
    <property type="project" value="UniProtKB-KW"/>
</dbReference>
<dbReference type="InterPro" id="IPR002467">
    <property type="entry name" value="Pept_M24A_MAP1"/>
</dbReference>
<evidence type="ECO:0000256" key="5">
    <source>
        <dbReference type="ARBA" id="ARBA00022801"/>
    </source>
</evidence>
<dbReference type="PANTHER" id="PTHR43330:SF27">
    <property type="entry name" value="METHIONINE AMINOPEPTIDASE"/>
    <property type="match status" value="1"/>
</dbReference>
<evidence type="ECO:0000313" key="10">
    <source>
        <dbReference type="Proteomes" id="UP000239388"/>
    </source>
</evidence>
<keyword evidence="5 6" id="KW-0378">Hydrolase</keyword>
<feature type="binding site" evidence="6">
    <location>
        <position position="82"/>
    </location>
    <ligand>
        <name>substrate</name>
    </ligand>
</feature>
<protein>
    <recommendedName>
        <fullName evidence="6 7">Methionine aminopeptidase</fullName>
        <shortName evidence="6">MAP</shortName>
        <shortName evidence="6">MetAP</shortName>
        <ecNumber evidence="6 7">3.4.11.18</ecNumber>
    </recommendedName>
    <alternativeName>
        <fullName evidence="6">Peptidase M</fullName>
    </alternativeName>
</protein>
<dbReference type="AlphaFoldDB" id="A0A2S8FTP9"/>
<feature type="binding site" evidence="6">
    <location>
        <position position="180"/>
    </location>
    <ligand>
        <name>substrate</name>
    </ligand>
</feature>
<dbReference type="InterPro" id="IPR036005">
    <property type="entry name" value="Creatinase/aminopeptidase-like"/>
</dbReference>
<comment type="cofactor">
    <cofactor evidence="6">
        <name>Co(2+)</name>
        <dbReference type="ChEBI" id="CHEBI:48828"/>
    </cofactor>
    <cofactor evidence="6">
        <name>Zn(2+)</name>
        <dbReference type="ChEBI" id="CHEBI:29105"/>
    </cofactor>
    <cofactor evidence="6">
        <name>Mn(2+)</name>
        <dbReference type="ChEBI" id="CHEBI:29035"/>
    </cofactor>
    <cofactor evidence="6">
        <name>Fe(2+)</name>
        <dbReference type="ChEBI" id="CHEBI:29033"/>
    </cofactor>
    <text evidence="6">Binds 2 divalent metal cations per subunit. Has a high-affinity and a low affinity metal-binding site. The true nature of the physiological cofactor is under debate. The enzyme is active with cobalt, zinc, manganese or divalent iron ions. Most likely, methionine aminopeptidases function as mononuclear Fe(2+)-metalloproteases under physiological conditions, and the catalytically relevant metal-binding site has been assigned to the histidine-containing high-affinity site.</text>
</comment>
<dbReference type="Gene3D" id="3.90.230.10">
    <property type="entry name" value="Creatinase/methionine aminopeptidase superfamily"/>
    <property type="match status" value="1"/>
</dbReference>
<dbReference type="SUPFAM" id="SSF55920">
    <property type="entry name" value="Creatinase/aminopeptidase"/>
    <property type="match status" value="1"/>
</dbReference>
<keyword evidence="3 6" id="KW-0645">Protease</keyword>
<dbReference type="CDD" id="cd01086">
    <property type="entry name" value="MetAP1"/>
    <property type="match status" value="1"/>
</dbReference>
<feature type="binding site" evidence="6">
    <location>
        <position position="99"/>
    </location>
    <ligand>
        <name>a divalent metal cation</name>
        <dbReference type="ChEBI" id="CHEBI:60240"/>
        <label>1</label>
    </ligand>
</feature>
<dbReference type="GO" id="GO:0005829">
    <property type="term" value="C:cytosol"/>
    <property type="evidence" value="ECO:0007669"/>
    <property type="project" value="TreeGrafter"/>
</dbReference>
<proteinExistence type="inferred from homology"/>
<dbReference type="PRINTS" id="PR00599">
    <property type="entry name" value="MAPEPTIDASE"/>
</dbReference>
<comment type="subunit">
    <text evidence="6">Monomer.</text>
</comment>
<comment type="catalytic activity">
    <reaction evidence="6 7">
        <text>Release of N-terminal amino acids, preferentially methionine, from peptides and arylamides.</text>
        <dbReference type="EC" id="3.4.11.18"/>
    </reaction>
</comment>